<dbReference type="InterPro" id="IPR027417">
    <property type="entry name" value="P-loop_NTPase"/>
</dbReference>
<dbReference type="PANTHER" id="PTHR32071">
    <property type="entry name" value="TRANSCRIPTIONAL REGULATORY PROTEIN"/>
    <property type="match status" value="1"/>
</dbReference>
<dbReference type="PROSITE" id="PS50110">
    <property type="entry name" value="RESPONSE_REGULATORY"/>
    <property type="match status" value="1"/>
</dbReference>
<dbReference type="InterPro" id="IPR011006">
    <property type="entry name" value="CheY-like_superfamily"/>
</dbReference>
<evidence type="ECO:0000256" key="12">
    <source>
        <dbReference type="ARBA" id="ARBA00023163"/>
    </source>
</evidence>
<dbReference type="SMART" id="SM00382">
    <property type="entry name" value="AAA"/>
    <property type="match status" value="1"/>
</dbReference>
<dbReference type="RefSeq" id="WP_146601230.1">
    <property type="nucleotide sequence ID" value="NZ_SJPY01000006.1"/>
</dbReference>
<feature type="domain" description="Sigma-54 factor interaction" evidence="17">
    <location>
        <begin position="140"/>
        <end position="367"/>
    </location>
</feature>
<evidence type="ECO:0000256" key="3">
    <source>
        <dbReference type="ARBA" id="ARBA00022490"/>
    </source>
</evidence>
<dbReference type="EMBL" id="SJPY01000006">
    <property type="protein sequence ID" value="TWU38942.1"/>
    <property type="molecule type" value="Genomic_DNA"/>
</dbReference>
<accession>A0A5C6DQN5</accession>
<keyword evidence="10" id="KW-0238">DNA-binding</keyword>
<dbReference type="SUPFAM" id="SSF52172">
    <property type="entry name" value="CheY-like"/>
    <property type="match status" value="1"/>
</dbReference>
<dbReference type="InterPro" id="IPR003593">
    <property type="entry name" value="AAA+_ATPase"/>
</dbReference>
<evidence type="ECO:0000256" key="7">
    <source>
        <dbReference type="ARBA" id="ARBA00022840"/>
    </source>
</evidence>
<feature type="modified residue" description="4-aspartylphosphate" evidence="16">
    <location>
        <position position="53"/>
    </location>
</feature>
<keyword evidence="7" id="KW-0067">ATP-binding</keyword>
<evidence type="ECO:0000256" key="9">
    <source>
        <dbReference type="ARBA" id="ARBA00023015"/>
    </source>
</evidence>
<dbReference type="PROSITE" id="PS50045">
    <property type="entry name" value="SIGMA54_INTERACT_4"/>
    <property type="match status" value="1"/>
</dbReference>
<dbReference type="CDD" id="cd00009">
    <property type="entry name" value="AAA"/>
    <property type="match status" value="1"/>
</dbReference>
<organism evidence="19 20">
    <name type="scientific">Novipirellula aureliae</name>
    <dbReference type="NCBI Taxonomy" id="2527966"/>
    <lineage>
        <taxon>Bacteria</taxon>
        <taxon>Pseudomonadati</taxon>
        <taxon>Planctomycetota</taxon>
        <taxon>Planctomycetia</taxon>
        <taxon>Pirellulales</taxon>
        <taxon>Pirellulaceae</taxon>
        <taxon>Novipirellula</taxon>
    </lineage>
</organism>
<dbReference type="Pfam" id="PF00072">
    <property type="entry name" value="Response_reg"/>
    <property type="match status" value="1"/>
</dbReference>
<dbReference type="OrthoDB" id="7476585at2"/>
<dbReference type="InterPro" id="IPR001789">
    <property type="entry name" value="Sig_transdc_resp-reg_receiver"/>
</dbReference>
<dbReference type="PROSITE" id="PS00675">
    <property type="entry name" value="SIGMA54_INTERACT_1"/>
    <property type="match status" value="1"/>
</dbReference>
<dbReference type="Gene3D" id="1.10.8.60">
    <property type="match status" value="1"/>
</dbReference>
<evidence type="ECO:0000256" key="13">
    <source>
        <dbReference type="ARBA" id="ARBA00023231"/>
    </source>
</evidence>
<dbReference type="InterPro" id="IPR009057">
    <property type="entry name" value="Homeodomain-like_sf"/>
</dbReference>
<dbReference type="InterPro" id="IPR058031">
    <property type="entry name" value="AAA_lid_NorR"/>
</dbReference>
<dbReference type="GO" id="GO:0000160">
    <property type="term" value="P:phosphorelay signal transduction system"/>
    <property type="evidence" value="ECO:0007669"/>
    <property type="project" value="UniProtKB-KW"/>
</dbReference>
<dbReference type="SUPFAM" id="SSF52540">
    <property type="entry name" value="P-loop containing nucleoside triphosphate hydrolases"/>
    <property type="match status" value="1"/>
</dbReference>
<comment type="caution">
    <text evidence="19">The sequence shown here is derived from an EMBL/GenBank/DDBJ whole genome shotgun (WGS) entry which is preliminary data.</text>
</comment>
<keyword evidence="11" id="KW-0010">Activator</keyword>
<evidence type="ECO:0000256" key="15">
    <source>
        <dbReference type="ARBA" id="ARBA00031910"/>
    </source>
</evidence>
<dbReference type="PANTHER" id="PTHR32071:SF95">
    <property type="entry name" value="DNA-BINDING TRANSCRIPTIONAL REGULATOR NTRC"/>
    <property type="match status" value="1"/>
</dbReference>
<keyword evidence="4" id="KW-0678">Repressor</keyword>
<keyword evidence="12" id="KW-0804">Transcription</keyword>
<dbReference type="FunFam" id="3.40.50.300:FF:000006">
    <property type="entry name" value="DNA-binding transcriptional regulator NtrC"/>
    <property type="match status" value="1"/>
</dbReference>
<evidence type="ECO:0000256" key="4">
    <source>
        <dbReference type="ARBA" id="ARBA00022491"/>
    </source>
</evidence>
<dbReference type="Pfam" id="PF02954">
    <property type="entry name" value="HTH_8"/>
    <property type="match status" value="1"/>
</dbReference>
<keyword evidence="8" id="KW-0902">Two-component regulatory system</keyword>
<dbReference type="GO" id="GO:0005737">
    <property type="term" value="C:cytoplasm"/>
    <property type="evidence" value="ECO:0007669"/>
    <property type="project" value="UniProtKB-SubCell"/>
</dbReference>
<dbReference type="SUPFAM" id="SSF46689">
    <property type="entry name" value="Homeodomain-like"/>
    <property type="match status" value="1"/>
</dbReference>
<evidence type="ECO:0000259" key="18">
    <source>
        <dbReference type="PROSITE" id="PS50110"/>
    </source>
</evidence>
<dbReference type="GO" id="GO:0006355">
    <property type="term" value="P:regulation of DNA-templated transcription"/>
    <property type="evidence" value="ECO:0007669"/>
    <property type="project" value="InterPro"/>
</dbReference>
<dbReference type="InterPro" id="IPR002197">
    <property type="entry name" value="HTH_Fis"/>
</dbReference>
<keyword evidence="13" id="KW-0535">Nitrogen fixation</keyword>
<keyword evidence="5 16" id="KW-0597">Phosphoprotein</keyword>
<evidence type="ECO:0000256" key="10">
    <source>
        <dbReference type="ARBA" id="ARBA00023125"/>
    </source>
</evidence>
<evidence type="ECO:0000256" key="16">
    <source>
        <dbReference type="PROSITE-ProRule" id="PRU00169"/>
    </source>
</evidence>
<dbReference type="Pfam" id="PF25601">
    <property type="entry name" value="AAA_lid_14"/>
    <property type="match status" value="1"/>
</dbReference>
<keyword evidence="3" id="KW-0963">Cytoplasm</keyword>
<dbReference type="PROSITE" id="PS00676">
    <property type="entry name" value="SIGMA54_INTERACT_2"/>
    <property type="match status" value="1"/>
</dbReference>
<gene>
    <name evidence="19" type="primary">glnG_2</name>
    <name evidence="19" type="ORF">Q31b_40200</name>
</gene>
<evidence type="ECO:0000313" key="20">
    <source>
        <dbReference type="Proteomes" id="UP000315471"/>
    </source>
</evidence>
<evidence type="ECO:0000256" key="6">
    <source>
        <dbReference type="ARBA" id="ARBA00022741"/>
    </source>
</evidence>
<dbReference type="InterPro" id="IPR002078">
    <property type="entry name" value="Sigma_54_int"/>
</dbReference>
<comment type="subcellular location">
    <subcellularLocation>
        <location evidence="1">Cytoplasm</location>
    </subcellularLocation>
</comment>
<evidence type="ECO:0000256" key="8">
    <source>
        <dbReference type="ARBA" id="ARBA00023012"/>
    </source>
</evidence>
<evidence type="ECO:0000259" key="17">
    <source>
        <dbReference type="PROSITE" id="PS50045"/>
    </source>
</evidence>
<evidence type="ECO:0000256" key="11">
    <source>
        <dbReference type="ARBA" id="ARBA00023159"/>
    </source>
</evidence>
<evidence type="ECO:0000256" key="2">
    <source>
        <dbReference type="ARBA" id="ARBA00019059"/>
    </source>
</evidence>
<feature type="domain" description="Response regulatory" evidence="18">
    <location>
        <begin position="4"/>
        <end position="118"/>
    </location>
</feature>
<keyword evidence="6" id="KW-0547">Nucleotide-binding</keyword>
<dbReference type="InterPro" id="IPR025662">
    <property type="entry name" value="Sigma_54_int_dom_ATP-bd_1"/>
</dbReference>
<keyword evidence="9" id="KW-0805">Transcription regulation</keyword>
<dbReference type="Gene3D" id="1.10.10.60">
    <property type="entry name" value="Homeodomain-like"/>
    <property type="match status" value="1"/>
</dbReference>
<dbReference type="Pfam" id="PF00158">
    <property type="entry name" value="Sigma54_activat"/>
    <property type="match status" value="1"/>
</dbReference>
<dbReference type="AlphaFoldDB" id="A0A5C6DQN5"/>
<protein>
    <recommendedName>
        <fullName evidence="2">DNA-binding transcriptional regulator NtrC</fullName>
    </recommendedName>
    <alternativeName>
        <fullName evidence="14">Nitrogen regulation protein NR(I)</fullName>
    </alternativeName>
    <alternativeName>
        <fullName evidence="15">Nitrogen regulator I</fullName>
    </alternativeName>
</protein>
<dbReference type="GO" id="GO:0043565">
    <property type="term" value="F:sequence-specific DNA binding"/>
    <property type="evidence" value="ECO:0007669"/>
    <property type="project" value="InterPro"/>
</dbReference>
<dbReference type="GO" id="GO:0005524">
    <property type="term" value="F:ATP binding"/>
    <property type="evidence" value="ECO:0007669"/>
    <property type="project" value="UniProtKB-KW"/>
</dbReference>
<evidence type="ECO:0000256" key="5">
    <source>
        <dbReference type="ARBA" id="ARBA00022553"/>
    </source>
</evidence>
<dbReference type="InterPro" id="IPR025943">
    <property type="entry name" value="Sigma_54_int_dom_ATP-bd_2"/>
</dbReference>
<proteinExistence type="predicted"/>
<dbReference type="Proteomes" id="UP000315471">
    <property type="component" value="Unassembled WGS sequence"/>
</dbReference>
<evidence type="ECO:0000313" key="19">
    <source>
        <dbReference type="EMBL" id="TWU38942.1"/>
    </source>
</evidence>
<dbReference type="Gene3D" id="3.40.50.2300">
    <property type="match status" value="1"/>
</dbReference>
<dbReference type="PRINTS" id="PR01590">
    <property type="entry name" value="HTHFIS"/>
</dbReference>
<dbReference type="Gene3D" id="3.40.50.300">
    <property type="entry name" value="P-loop containing nucleotide triphosphate hydrolases"/>
    <property type="match status" value="1"/>
</dbReference>
<keyword evidence="20" id="KW-1185">Reference proteome</keyword>
<name>A0A5C6DQN5_9BACT</name>
<reference evidence="19 20" key="1">
    <citation type="submission" date="2019-02" db="EMBL/GenBank/DDBJ databases">
        <title>Deep-cultivation of Planctomycetes and their phenomic and genomic characterization uncovers novel biology.</title>
        <authorList>
            <person name="Wiegand S."/>
            <person name="Jogler M."/>
            <person name="Boedeker C."/>
            <person name="Pinto D."/>
            <person name="Vollmers J."/>
            <person name="Rivas-Marin E."/>
            <person name="Kohn T."/>
            <person name="Peeters S.H."/>
            <person name="Heuer A."/>
            <person name="Rast P."/>
            <person name="Oberbeckmann S."/>
            <person name="Bunk B."/>
            <person name="Jeske O."/>
            <person name="Meyerdierks A."/>
            <person name="Storesund J.E."/>
            <person name="Kallscheuer N."/>
            <person name="Luecker S."/>
            <person name="Lage O.M."/>
            <person name="Pohl T."/>
            <person name="Merkel B.J."/>
            <person name="Hornburger P."/>
            <person name="Mueller R.-W."/>
            <person name="Bruemmer F."/>
            <person name="Labrenz M."/>
            <person name="Spormann A.M."/>
            <person name="Op Den Camp H."/>
            <person name="Overmann J."/>
            <person name="Amann R."/>
            <person name="Jetten M.S.M."/>
            <person name="Mascher T."/>
            <person name="Medema M.H."/>
            <person name="Devos D.P."/>
            <person name="Kaster A.-K."/>
            <person name="Ovreas L."/>
            <person name="Rohde M."/>
            <person name="Galperin M.Y."/>
            <person name="Jogler C."/>
        </authorList>
    </citation>
    <scope>NUCLEOTIDE SEQUENCE [LARGE SCALE GENOMIC DNA]</scope>
    <source>
        <strain evidence="19 20">Q31b</strain>
    </source>
</reference>
<sequence>MNATVLVVDDEPSICWAFERMLQGEGHHVLTASSAEEGLRLANKHPVDLVILDVRLPNEDGISALPKFLAATDNAPVVIITAFGDLETAVAAVKNGATDYLTKPFKLEDALRICRTCLRTSFRSTAPVATQSMNRDGSVLIGKSQAMQFVFRQIALVADSDLSVLLTGETGTGKELVSEAIHRHSRRSSKPYIAIAPVALNPDLIESELFGHVKGAFTGAAEDRAGLFEQADGGTVLLDEIGDLPPAIQVKLLRVLEQGEYCRVGEFKPRRANVRILAATHRDLQNACRMGRFREDLFHRLAGVQIHLPPLRQRIEDIGPLCLHFLTAMDYAAADAAIDDELLAELQQLDWYGNIRELKNAVAHAAVVARGRPLSIDDFPSQMGLVAKPRQATDQPTASIEEVIREWAEQQLEAEESASAPLHPELLSLIEPVLFQAVLDHTGGNRAKAAQRLGIHRGTLRDRLKLYRMD</sequence>
<evidence type="ECO:0000256" key="1">
    <source>
        <dbReference type="ARBA" id="ARBA00004496"/>
    </source>
</evidence>
<dbReference type="SMART" id="SM00448">
    <property type="entry name" value="REC"/>
    <property type="match status" value="1"/>
</dbReference>
<evidence type="ECO:0000256" key="14">
    <source>
        <dbReference type="ARBA" id="ARBA00029881"/>
    </source>
</evidence>